<dbReference type="Gene3D" id="2.30.29.30">
    <property type="entry name" value="Pleckstrin-homology domain (PH domain)/Phosphotyrosine-binding domain (PTB)"/>
    <property type="match status" value="1"/>
</dbReference>
<dbReference type="PANTHER" id="PTHR23317">
    <property type="entry name" value="DEDICATOR OF CYTOKINESIS DOCK"/>
    <property type="match status" value="1"/>
</dbReference>
<dbReference type="InterPro" id="IPR046773">
    <property type="entry name" value="DOCKER_Lobe_C"/>
</dbReference>
<dbReference type="InterPro" id="IPR046770">
    <property type="entry name" value="DOCKER_Lobe_B"/>
</dbReference>
<dbReference type="SUPFAM" id="SSF50729">
    <property type="entry name" value="PH domain-like"/>
    <property type="match status" value="1"/>
</dbReference>
<evidence type="ECO:0000256" key="2">
    <source>
        <dbReference type="ARBA" id="ARBA00022658"/>
    </source>
</evidence>
<evidence type="ECO:0000313" key="9">
    <source>
        <dbReference type="Proteomes" id="UP000278627"/>
    </source>
</evidence>
<feature type="compositionally biased region" description="Basic and acidic residues" evidence="4">
    <location>
        <begin position="1"/>
        <end position="13"/>
    </location>
</feature>
<dbReference type="InterPro" id="IPR046769">
    <property type="entry name" value="DOCKER_Lobe_A"/>
</dbReference>
<evidence type="ECO:0000313" key="10">
    <source>
        <dbReference type="WBParaSite" id="BPAG_0001097301-mRNA-1"/>
    </source>
</evidence>
<dbReference type="Pfam" id="PF20421">
    <property type="entry name" value="DHR-2_Lobe_C"/>
    <property type="match status" value="1"/>
</dbReference>
<evidence type="ECO:0000313" key="8">
    <source>
        <dbReference type="EMBL" id="VDN92121.1"/>
    </source>
</evidence>
<dbReference type="InterPro" id="IPR043162">
    <property type="entry name" value="DOCK_C_lobe_C"/>
</dbReference>
<evidence type="ECO:0000256" key="4">
    <source>
        <dbReference type="SAM" id="MobiDB-lite"/>
    </source>
</evidence>
<feature type="domain" description="C2 DOCK-type" evidence="6">
    <location>
        <begin position="662"/>
        <end position="853"/>
    </location>
</feature>
<dbReference type="Pfam" id="PF14429">
    <property type="entry name" value="DOCK-C2"/>
    <property type="match status" value="1"/>
</dbReference>
<dbReference type="InterPro" id="IPR016024">
    <property type="entry name" value="ARM-type_fold"/>
</dbReference>
<accession>A0A158PRQ5</accession>
<dbReference type="GO" id="GO:0007264">
    <property type="term" value="P:small GTPase-mediated signal transduction"/>
    <property type="evidence" value="ECO:0007669"/>
    <property type="project" value="InterPro"/>
</dbReference>
<evidence type="ECO:0000256" key="3">
    <source>
        <dbReference type="PROSITE-ProRule" id="PRU00983"/>
    </source>
</evidence>
<dbReference type="Gene3D" id="1.25.40.410">
    <property type="match status" value="1"/>
</dbReference>
<feature type="region of interest" description="Disordered" evidence="4">
    <location>
        <begin position="285"/>
        <end position="306"/>
    </location>
</feature>
<dbReference type="Gene3D" id="1.20.58.740">
    <property type="match status" value="1"/>
</dbReference>
<sequence length="2257" mass="252441">MKNNTPRHDDRRSMVSVSSTGSSSLMEIASQRSVGGQVRKFTAAVGKPGQAREAREAVRTAMSTMNPTRKRPLAEPLDYEKFLGENSSIIENLSQRELLLFPRDDFTEISVSPLERTVMPSLSVREVTEAKWLLTQEALAFYTAPHRVVRFNYTQFGSDYHSISDHDELEGRCSLDIIREGFLFLVPETSLLDNFKSMKKRYCVLRKDEDGKVLLEMRKSQFAALTHPPMIVQQAALSTSKKGRNVLEVSGSGAERRSWVLAADSDSDLPRWLIEIDRALAGDCKDGTASTSTNSEQESSSMETTRMSNEQISTVNNDPSELFGTCFWAGRNAASKALQPPVVKRRSLFALYPDLDRLSMPKSEAGCLLANVVANEVTRPPENKAVVRFIVEFQNLNIMLPVSSTNVQQIEPFFLRMFLYDCRAGQRLSEEFRIDPNSDGLIASLKIGGRDGFGKSSVDKSTLEEDGVSTLSQRILADKNVRKILYSVAKPHRDIYLVIRVDRLLSVDTSAEMYMKTTSDLKGVAKLQKVIQQACSRATQDKMCFAWAARPVFQEMLGYGTKSPNEIQLYRCEGNRLSDGDLQKILTDFGRIEKSGRLTQLPAATISVNIDFSPKASDLSMCINSSFMPVRPWNVTSDSLVPACFEAQCFSDLISEPHTSLFNLLYVYPLTLKYDSQKAFSKARNIVCTIRFISVTKKEGISKVIYNRFASPTPFVHSMRCSVQYHEQNPVFSDEIKIQLPVSLDTGDHLLFSFSHVSVASTVSNKSQNENSDSPIGYAWLPLLKKDRLVIERDNQEFSLSVATDLPHGYINYQSLGFGKGASYSLCYNIHTGPDIRWVDNGRQLFRVRLRLVSSAFTTEKKLQAFFQSCQRFQCAGLTSDVSSKTKVGIILNRVVLLFGWFTLPGSISPVSNTPSSPPSLVVTRSCSPSFENHGLSQEENFWHYVVRKIEDLLEVDIDQIIPFLPITLNRLFTLLTYSFTDDMALSTLGTVIGITDKIAAAGQNHLLRTFVIYYFQSAAVRSKSSSDDETVHSALCKHITSHISYIETDNGSLALVFRQLWFLLVVVAKSMVLWLLDIGLYKVPRENRFSRELLFRIEQLIDKVVLLITVKHREIPQECQLANSAIAYFLRYCLSFLNRGSVFSWIHRTIESMDESCSRTMLDYKLEFLQIISGHEHWIPLCLPLICDVSGNIFRKNSSLSTDSICKCLPVILNLFTNLFTKFFSSPINSGSGNDYFCYSRCSEEFIMSTSYCRHHFPVGLLYQELDASLREPRDYRRRVIALLRNLFAKHASDKRYMDTSAQSSIATLYSPLIGLVLDNAAEFESSAKTDPQSLSPTCLSTTGRSLSLPSHGLLSKVGCSLKSVSSHQSYAEKLSPPSSVPRIAGLMEKLDRSESRDLMLCTLYLLHFLPRKILAAMITRYESSGSLNSFICLLRTVLDLFRYHGKNYTMQRTSNKIRGTRKTIVILPHSGSSAGTLGTNSTTLDSHTSISSGFSSLGIDPLSAKPCIETDVGGATPFSVLQESNLTQEIALIVLETVQSVIKNSTNPEGSKSFYQLLRLLLSLLDDYWPEAVRHHTLGALAVFVGLFRIQLFQSGPLDGLALLIESLLLQMNSRLPKIQSAATALLHLILKNGYDFTSKTVRFPMANLNATKSPKIFDVQRLGRPGSQTGVALAKLVSNYLLETLLGRKVPLTNKSRFEHGLEILEILVKPQSGTRPTYFERGVEELIQQLRGVLSATDALAKAVDDPIRLADLHVQLADSYRGSAALRSAWFETLAETHIRERWFSEAAVCEAHVIAIIGRELAINGLYSVEIPVFILKTECIYSFRTFIKAGCAKIDWDLLACINDTIVKEEIVNDTDSEIIQQAGFSLDTFTTKVEKLVQTLIMAERYEAVGPVCRLAIPIYEQQKNYRALVGIYAELQQTFALADQMKVSGKRHLGTYFKVLFYGPKHFGVQHATEWVYREVGHTSLAEACERMTDACRCILGHNRVQIIAGREIDETKLDESIAYVQMMHVEPCMNGYDVSSYEAHTNMRDFFYEISMIDEKVAANAPQVARQALKRIFITVEDSFPNTRRRSRVVNQSETSLSPLELACDKLIFKSKQLRRILDAASATGEPTRRLDVKGLQLLLQGAVQPTVNVGPLAYAEAFTTPTQKILYGRSGIEKLADAFRSLVSVCAEALEANEAAIGEDQVEYHNMLKNAFAAMMERLNGYFGDIVSLDGDKVDKPSTSSPDEISSRNSMHILDSIGGISS</sequence>
<comment type="similarity">
    <text evidence="3">Belongs to the DOCK family.</text>
</comment>
<evidence type="ECO:0000256" key="1">
    <source>
        <dbReference type="ARBA" id="ARBA00022553"/>
    </source>
</evidence>
<dbReference type="PROSITE" id="PS51650">
    <property type="entry name" value="C2_DOCK"/>
    <property type="match status" value="1"/>
</dbReference>
<dbReference type="InterPro" id="IPR001849">
    <property type="entry name" value="PH_domain"/>
</dbReference>
<protein>
    <submittedName>
        <fullName evidence="10">Dedicator of cytokinesis protein 9</fullName>
    </submittedName>
</protein>
<keyword evidence="9" id="KW-1185">Reference proteome</keyword>
<keyword evidence="1" id="KW-0597">Phosphoprotein</keyword>
<dbReference type="EMBL" id="UZAD01013206">
    <property type="protein sequence ID" value="VDN92121.1"/>
    <property type="molecule type" value="Genomic_DNA"/>
</dbReference>
<dbReference type="STRING" id="6280.A0A158PRQ5"/>
<dbReference type="Pfam" id="PF20422">
    <property type="entry name" value="DHR-2_Lobe_B"/>
    <property type="match status" value="1"/>
</dbReference>
<dbReference type="Gene3D" id="2.60.40.150">
    <property type="entry name" value="C2 domain"/>
    <property type="match status" value="1"/>
</dbReference>
<reference evidence="8 9" key="2">
    <citation type="submission" date="2018-11" db="EMBL/GenBank/DDBJ databases">
        <authorList>
            <consortium name="Pathogen Informatics"/>
        </authorList>
    </citation>
    <scope>NUCLEOTIDE SEQUENCE [LARGE SCALE GENOMIC DNA]</scope>
</reference>
<evidence type="ECO:0000259" key="7">
    <source>
        <dbReference type="PROSITE" id="PS51651"/>
    </source>
</evidence>
<dbReference type="Pfam" id="PF11878">
    <property type="entry name" value="DOCK_C-D_N"/>
    <property type="match status" value="1"/>
</dbReference>
<reference evidence="10" key="1">
    <citation type="submission" date="2016-04" db="UniProtKB">
        <authorList>
            <consortium name="WormBaseParasite"/>
        </authorList>
    </citation>
    <scope>IDENTIFICATION</scope>
</reference>
<dbReference type="InterPro" id="IPR026791">
    <property type="entry name" value="DOCK"/>
</dbReference>
<evidence type="ECO:0000259" key="6">
    <source>
        <dbReference type="PROSITE" id="PS51650"/>
    </source>
</evidence>
<dbReference type="Pfam" id="PF06920">
    <property type="entry name" value="DHR-2_Lobe_A"/>
    <property type="match status" value="1"/>
</dbReference>
<name>A0A158PRQ5_BRUPA</name>
<feature type="compositionally biased region" description="Low complexity" evidence="4">
    <location>
        <begin position="290"/>
        <end position="306"/>
    </location>
</feature>
<feature type="domain" description="PH" evidence="5">
    <location>
        <begin position="176"/>
        <end position="281"/>
    </location>
</feature>
<dbReference type="InterPro" id="IPR035892">
    <property type="entry name" value="C2_domain_sf"/>
</dbReference>
<dbReference type="SUPFAM" id="SSF48371">
    <property type="entry name" value="ARM repeat"/>
    <property type="match status" value="1"/>
</dbReference>
<proteinExistence type="inferred from homology"/>
<organism evidence="10">
    <name type="scientific">Brugia pahangi</name>
    <name type="common">Filarial nematode worm</name>
    <dbReference type="NCBI Taxonomy" id="6280"/>
    <lineage>
        <taxon>Eukaryota</taxon>
        <taxon>Metazoa</taxon>
        <taxon>Ecdysozoa</taxon>
        <taxon>Nematoda</taxon>
        <taxon>Chromadorea</taxon>
        <taxon>Rhabditida</taxon>
        <taxon>Spirurina</taxon>
        <taxon>Spiruromorpha</taxon>
        <taxon>Filarioidea</taxon>
        <taxon>Onchocercidae</taxon>
        <taxon>Brugia</taxon>
    </lineage>
</organism>
<dbReference type="Proteomes" id="UP000278627">
    <property type="component" value="Unassembled WGS sequence"/>
</dbReference>
<keyword evidence="2" id="KW-0344">Guanine-nucleotide releasing factor</keyword>
<evidence type="ECO:0000259" key="5">
    <source>
        <dbReference type="PROSITE" id="PS50003"/>
    </source>
</evidence>
<dbReference type="GO" id="GO:0005085">
    <property type="term" value="F:guanyl-nucleotide exchange factor activity"/>
    <property type="evidence" value="ECO:0007669"/>
    <property type="project" value="UniProtKB-KW"/>
</dbReference>
<dbReference type="InterPro" id="IPR043161">
    <property type="entry name" value="DOCK_C_lobe_A"/>
</dbReference>
<dbReference type="PROSITE" id="PS51651">
    <property type="entry name" value="DOCKER"/>
    <property type="match status" value="1"/>
</dbReference>
<dbReference type="PANTHER" id="PTHR23317:SF26">
    <property type="entry name" value="ZIZIMIN, ISOFORM K"/>
    <property type="match status" value="1"/>
</dbReference>
<dbReference type="PROSITE" id="PS50003">
    <property type="entry name" value="PH_DOMAIN"/>
    <property type="match status" value="1"/>
</dbReference>
<dbReference type="WBParaSite" id="BPAG_0001097301-mRNA-1">
    <property type="protein sequence ID" value="BPAG_0001097301-mRNA-1"/>
    <property type="gene ID" value="BPAG_0001097301"/>
</dbReference>
<dbReference type="SMART" id="SM00233">
    <property type="entry name" value="PH"/>
    <property type="match status" value="1"/>
</dbReference>
<dbReference type="CDD" id="cd11684">
    <property type="entry name" value="DHR2_DOCK"/>
    <property type="match status" value="1"/>
</dbReference>
<feature type="domain" description="DOCKER" evidence="7">
    <location>
        <begin position="1763"/>
        <end position="2223"/>
    </location>
</feature>
<dbReference type="InterPro" id="IPR021816">
    <property type="entry name" value="DOCK_C/D_N"/>
</dbReference>
<dbReference type="InterPro" id="IPR027007">
    <property type="entry name" value="C2_DOCK-type_domain"/>
</dbReference>
<gene>
    <name evidence="8" type="ORF">BPAG_LOCUS10935</name>
</gene>
<feature type="compositionally biased region" description="Low complexity" evidence="4">
    <location>
        <begin position="14"/>
        <end position="24"/>
    </location>
</feature>
<dbReference type="InterPro" id="IPR011993">
    <property type="entry name" value="PH-like_dom_sf"/>
</dbReference>
<feature type="region of interest" description="Disordered" evidence="4">
    <location>
        <begin position="1"/>
        <end position="24"/>
    </location>
</feature>
<dbReference type="InterPro" id="IPR027357">
    <property type="entry name" value="DOCKER_dom"/>
</dbReference>